<protein>
    <submittedName>
        <fullName evidence="1">Uncharacterized protein</fullName>
    </submittedName>
</protein>
<name>A0ACB6QKG2_9PLEO</name>
<dbReference type="EMBL" id="MU003522">
    <property type="protein sequence ID" value="KAF2467063.1"/>
    <property type="molecule type" value="Genomic_DNA"/>
</dbReference>
<proteinExistence type="predicted"/>
<comment type="caution">
    <text evidence="1">The sequence shown here is derived from an EMBL/GenBank/DDBJ whole genome shotgun (WGS) entry which is preliminary data.</text>
</comment>
<keyword evidence="2" id="KW-1185">Reference proteome</keyword>
<dbReference type="Proteomes" id="UP000799755">
    <property type="component" value="Unassembled WGS sequence"/>
</dbReference>
<sequence length="494" mass="56125">MSLRGLQELPVELLQHVISHFPNNNSNNRKTLRNLCLSSHKLRDLAQPFLFARFKPFMPNTQPDDERYLESSHHQLVGFLRTIVQRPDLALKVESLDLVLSYPAVNPHDVSGMQKVGCTMQDSTFSLDRKDEELFCDATPGSVKTIPEWQTRIQQGAYRTLLLILLSHLPNLKAIALPVAFTYNRTDGPPDQIQHMEGEQLRRLFPALQDIHITCQWSDGTLNIANFTEVLGLPTLRTFRITDCIAYFETGTYTNPLRSPPNSWNVAHIFLKSCSMGAACLVVFLNAFHCLKTFEYEAAPLDDFHEEPFKPGDVTPALQCQILSLERLSLDLAALAFDEFEDDGESLEFPSVYNHLTIGPMDSFCRLRHVRIDVDLLGGVRKLPRSLVTLILTNWVQRSSGYLDQLLNLKDTFPQIRYVFVGGMLSFEDALEWGRDHGGIVRQFLGASQLLVVPGLPYQLCLCSHRQYFHLFNEDDIEEVGSKSPFNSSITDHY</sequence>
<evidence type="ECO:0000313" key="2">
    <source>
        <dbReference type="Proteomes" id="UP000799755"/>
    </source>
</evidence>
<accession>A0ACB6QKG2</accession>
<organism evidence="1 2">
    <name type="scientific">Lindgomyces ingoldianus</name>
    <dbReference type="NCBI Taxonomy" id="673940"/>
    <lineage>
        <taxon>Eukaryota</taxon>
        <taxon>Fungi</taxon>
        <taxon>Dikarya</taxon>
        <taxon>Ascomycota</taxon>
        <taxon>Pezizomycotina</taxon>
        <taxon>Dothideomycetes</taxon>
        <taxon>Pleosporomycetidae</taxon>
        <taxon>Pleosporales</taxon>
        <taxon>Lindgomycetaceae</taxon>
        <taxon>Lindgomyces</taxon>
    </lineage>
</organism>
<reference evidence="1" key="1">
    <citation type="journal article" date="2020" name="Stud. Mycol.">
        <title>101 Dothideomycetes genomes: a test case for predicting lifestyles and emergence of pathogens.</title>
        <authorList>
            <person name="Haridas S."/>
            <person name="Albert R."/>
            <person name="Binder M."/>
            <person name="Bloem J."/>
            <person name="Labutti K."/>
            <person name="Salamov A."/>
            <person name="Andreopoulos B."/>
            <person name="Baker S."/>
            <person name="Barry K."/>
            <person name="Bills G."/>
            <person name="Bluhm B."/>
            <person name="Cannon C."/>
            <person name="Castanera R."/>
            <person name="Culley D."/>
            <person name="Daum C."/>
            <person name="Ezra D."/>
            <person name="Gonzalez J."/>
            <person name="Henrissat B."/>
            <person name="Kuo A."/>
            <person name="Liang C."/>
            <person name="Lipzen A."/>
            <person name="Lutzoni F."/>
            <person name="Magnuson J."/>
            <person name="Mondo S."/>
            <person name="Nolan M."/>
            <person name="Ohm R."/>
            <person name="Pangilinan J."/>
            <person name="Park H.-J."/>
            <person name="Ramirez L."/>
            <person name="Alfaro M."/>
            <person name="Sun H."/>
            <person name="Tritt A."/>
            <person name="Yoshinaga Y."/>
            <person name="Zwiers L.-H."/>
            <person name="Turgeon B."/>
            <person name="Goodwin S."/>
            <person name="Spatafora J."/>
            <person name="Crous P."/>
            <person name="Grigoriev I."/>
        </authorList>
    </citation>
    <scope>NUCLEOTIDE SEQUENCE</scope>
    <source>
        <strain evidence="1">ATCC 200398</strain>
    </source>
</reference>
<evidence type="ECO:0000313" key="1">
    <source>
        <dbReference type="EMBL" id="KAF2467063.1"/>
    </source>
</evidence>
<gene>
    <name evidence="1" type="ORF">BDR25DRAFT_345229</name>
</gene>